<reference evidence="1 2" key="1">
    <citation type="journal article" date="2014" name="Agronomy (Basel)">
        <title>A Draft Genome Sequence for Ensete ventricosum, the Drought-Tolerant Tree Against Hunger.</title>
        <authorList>
            <person name="Harrison J."/>
            <person name="Moore K.A."/>
            <person name="Paszkiewicz K."/>
            <person name="Jones T."/>
            <person name="Grant M."/>
            <person name="Ambacheew D."/>
            <person name="Muzemil S."/>
            <person name="Studholme D.J."/>
        </authorList>
    </citation>
    <scope>NUCLEOTIDE SEQUENCE [LARGE SCALE GENOMIC DNA]</scope>
</reference>
<feature type="non-terminal residue" evidence="1">
    <location>
        <position position="156"/>
    </location>
</feature>
<gene>
    <name evidence="1" type="ORF">B296_00003154</name>
</gene>
<proteinExistence type="predicted"/>
<organism evidence="1 2">
    <name type="scientific">Ensete ventricosum</name>
    <name type="common">Abyssinian banana</name>
    <name type="synonym">Musa ensete</name>
    <dbReference type="NCBI Taxonomy" id="4639"/>
    <lineage>
        <taxon>Eukaryota</taxon>
        <taxon>Viridiplantae</taxon>
        <taxon>Streptophyta</taxon>
        <taxon>Embryophyta</taxon>
        <taxon>Tracheophyta</taxon>
        <taxon>Spermatophyta</taxon>
        <taxon>Magnoliopsida</taxon>
        <taxon>Liliopsida</taxon>
        <taxon>Zingiberales</taxon>
        <taxon>Musaceae</taxon>
        <taxon>Ensete</taxon>
    </lineage>
</organism>
<dbReference type="Proteomes" id="UP000287651">
    <property type="component" value="Unassembled WGS sequence"/>
</dbReference>
<protein>
    <submittedName>
        <fullName evidence="1">Uncharacterized protein</fullName>
    </submittedName>
</protein>
<comment type="caution">
    <text evidence="1">The sequence shown here is derived from an EMBL/GenBank/DDBJ whole genome shotgun (WGS) entry which is preliminary data.</text>
</comment>
<name>A0A427AWP8_ENSVE</name>
<dbReference type="AlphaFoldDB" id="A0A427AWP8"/>
<sequence length="156" mass="17514">MVGLISIMVEQSGATRVVLSFLMARATHAVDNTLPLLYTGEVEALEKIQSLFSSRAAKHEEEARSVHGETDSQLHELDLELNLALCRAEEAEAWAEETRDEATIAEDMAAESATECEWKVETLRRKLKDQLGNIIKEARFIPGFLLRWCWGLAGVW</sequence>
<evidence type="ECO:0000313" key="2">
    <source>
        <dbReference type="Proteomes" id="UP000287651"/>
    </source>
</evidence>
<accession>A0A427AWP8</accession>
<dbReference type="EMBL" id="AMZH03001088">
    <property type="protein sequence ID" value="RRT80678.1"/>
    <property type="molecule type" value="Genomic_DNA"/>
</dbReference>
<evidence type="ECO:0000313" key="1">
    <source>
        <dbReference type="EMBL" id="RRT80678.1"/>
    </source>
</evidence>